<comment type="caution">
    <text evidence="1">The sequence shown here is derived from an EMBL/GenBank/DDBJ whole genome shotgun (WGS) entry which is preliminary data.</text>
</comment>
<gene>
    <name evidence="1" type="ORF">B296_00022958</name>
</gene>
<organism evidence="1 2">
    <name type="scientific">Ensete ventricosum</name>
    <name type="common">Abyssinian banana</name>
    <name type="synonym">Musa ensete</name>
    <dbReference type="NCBI Taxonomy" id="4639"/>
    <lineage>
        <taxon>Eukaryota</taxon>
        <taxon>Viridiplantae</taxon>
        <taxon>Streptophyta</taxon>
        <taxon>Embryophyta</taxon>
        <taxon>Tracheophyta</taxon>
        <taxon>Spermatophyta</taxon>
        <taxon>Magnoliopsida</taxon>
        <taxon>Liliopsida</taxon>
        <taxon>Zingiberales</taxon>
        <taxon>Musaceae</taxon>
        <taxon>Ensete</taxon>
    </lineage>
</organism>
<evidence type="ECO:0000313" key="1">
    <source>
        <dbReference type="EMBL" id="RRT46367.1"/>
    </source>
</evidence>
<name>A0A426Y3L0_ENSVE</name>
<dbReference type="EMBL" id="AMZH03015245">
    <property type="protein sequence ID" value="RRT46367.1"/>
    <property type="molecule type" value="Genomic_DNA"/>
</dbReference>
<sequence length="113" mass="12295">MGKKILPTPRSWRTAGLRDAVVMTLVADDCFEDRPQDDPSSPPPAVAVAFAALKLVYAWGGRSGRWCRCCLPSPPPFHTASEAVYESEGSREAPARFCSWRSLEAGILMAEGL</sequence>
<reference evidence="1 2" key="1">
    <citation type="journal article" date="2014" name="Agronomy (Basel)">
        <title>A Draft Genome Sequence for Ensete ventricosum, the Drought-Tolerant Tree Against Hunger.</title>
        <authorList>
            <person name="Harrison J."/>
            <person name="Moore K.A."/>
            <person name="Paszkiewicz K."/>
            <person name="Jones T."/>
            <person name="Grant M."/>
            <person name="Ambacheew D."/>
            <person name="Muzemil S."/>
            <person name="Studholme D.J."/>
        </authorList>
    </citation>
    <scope>NUCLEOTIDE SEQUENCE [LARGE SCALE GENOMIC DNA]</scope>
</reference>
<dbReference type="AlphaFoldDB" id="A0A426Y3L0"/>
<accession>A0A426Y3L0</accession>
<protein>
    <submittedName>
        <fullName evidence="1">Uncharacterized protein</fullName>
    </submittedName>
</protein>
<evidence type="ECO:0000313" key="2">
    <source>
        <dbReference type="Proteomes" id="UP000287651"/>
    </source>
</evidence>
<dbReference type="Proteomes" id="UP000287651">
    <property type="component" value="Unassembled WGS sequence"/>
</dbReference>
<proteinExistence type="predicted"/>